<dbReference type="EMBL" id="QTSX02000008">
    <property type="protein sequence ID" value="KAJ9090343.1"/>
    <property type="molecule type" value="Genomic_DNA"/>
</dbReference>
<keyword evidence="2" id="KW-1185">Reference proteome</keyword>
<organism evidence="1 2">
    <name type="scientific">Entomophthora muscae</name>
    <dbReference type="NCBI Taxonomy" id="34485"/>
    <lineage>
        <taxon>Eukaryota</taxon>
        <taxon>Fungi</taxon>
        <taxon>Fungi incertae sedis</taxon>
        <taxon>Zoopagomycota</taxon>
        <taxon>Entomophthoromycotina</taxon>
        <taxon>Entomophthoromycetes</taxon>
        <taxon>Entomophthorales</taxon>
        <taxon>Entomophthoraceae</taxon>
        <taxon>Entomophthora</taxon>
    </lineage>
</organism>
<proteinExistence type="predicted"/>
<dbReference type="Proteomes" id="UP001165960">
    <property type="component" value="Unassembled WGS sequence"/>
</dbReference>
<gene>
    <name evidence="1" type="ORF">DSO57_1003466</name>
</gene>
<protein>
    <submittedName>
        <fullName evidence="1">Uncharacterized protein</fullName>
    </submittedName>
</protein>
<sequence length="222" mass="25477">MERNIPSAERECILSLESGIIDEAGKIKYGVRQGYASFINKPDHLLAKIYAKLQTESESSILTLEASRTINLSKVWDVCQEASLNRLASGERVADESLGSNASEILVKVELRKVLIDELQEFEARTKFHWRLKGPSFQLMKEDKFRKAGYLQLKKVEDKLLEMLVKFEKTHHQPFIYEGHKLRTILTKAIERRYGNVEIIGLHDSLSTQSFSRPHVKSNHLP</sequence>
<comment type="caution">
    <text evidence="1">The sequence shown here is derived from an EMBL/GenBank/DDBJ whole genome shotgun (WGS) entry which is preliminary data.</text>
</comment>
<evidence type="ECO:0000313" key="1">
    <source>
        <dbReference type="EMBL" id="KAJ9090343.1"/>
    </source>
</evidence>
<reference evidence="1" key="1">
    <citation type="submission" date="2022-04" db="EMBL/GenBank/DDBJ databases">
        <title>Genome of the entomopathogenic fungus Entomophthora muscae.</title>
        <authorList>
            <person name="Elya C."/>
            <person name="Lovett B.R."/>
            <person name="Lee E."/>
            <person name="Macias A.M."/>
            <person name="Hajek A.E."/>
            <person name="De Bivort B.L."/>
            <person name="Kasson M.T."/>
            <person name="De Fine Licht H.H."/>
            <person name="Stajich J.E."/>
        </authorList>
    </citation>
    <scope>NUCLEOTIDE SEQUENCE</scope>
    <source>
        <strain evidence="1">Berkeley</strain>
    </source>
</reference>
<name>A0ACC2UU37_9FUNG</name>
<accession>A0ACC2UU37</accession>
<evidence type="ECO:0000313" key="2">
    <source>
        <dbReference type="Proteomes" id="UP001165960"/>
    </source>
</evidence>